<dbReference type="EC" id="3.6.1.9" evidence="4"/>
<dbReference type="CDD" id="cd11528">
    <property type="entry name" value="NTP-PPase_MazG_Nterm"/>
    <property type="match status" value="1"/>
</dbReference>
<evidence type="ECO:0000313" key="6">
    <source>
        <dbReference type="Proteomes" id="UP001341297"/>
    </source>
</evidence>
<evidence type="ECO:0000313" key="3">
    <source>
        <dbReference type="EMBL" id="KRT94471.1"/>
    </source>
</evidence>
<dbReference type="PATRIC" id="fig|1664069.3.peg.2746"/>
<dbReference type="InterPro" id="IPR035013">
    <property type="entry name" value="YabN_N"/>
</dbReference>
<dbReference type="AlphaFoldDB" id="A0A0J6ER82"/>
<dbReference type="NCBIfam" id="TIGR00444">
    <property type="entry name" value="mazG"/>
    <property type="match status" value="1"/>
</dbReference>
<feature type="domain" description="Tetrapyrrole methylase" evidence="1">
    <location>
        <begin position="4"/>
        <end position="207"/>
    </location>
</feature>
<dbReference type="STRING" id="1664069.BGLY_0066"/>
<reference evidence="4 6" key="3">
    <citation type="submission" date="2023-03" db="EMBL/GenBank/DDBJ databases">
        <title>Agriculturally important microbes genome sequencing.</title>
        <authorList>
            <person name="Dunlap C."/>
        </authorList>
    </citation>
    <scope>NUCLEOTIDE SEQUENCE [LARGE SCALE GENOMIC DNA]</scope>
    <source>
        <strain evidence="4 6">CBP-3203</strain>
    </source>
</reference>
<dbReference type="SUPFAM" id="SSF101386">
    <property type="entry name" value="all-alpha NTP pyrophosphatases"/>
    <property type="match status" value="2"/>
</dbReference>
<accession>A0A0J6E6Y7</accession>
<keyword evidence="6" id="KW-1185">Reference proteome</keyword>
<dbReference type="GO" id="GO:0046061">
    <property type="term" value="P:dATP catabolic process"/>
    <property type="evidence" value="ECO:0007669"/>
    <property type="project" value="TreeGrafter"/>
</dbReference>
<sequence>MAGKITVVGLGAGDMNQLTLGVYKRLTRAETLYVRTKDHPLIEELKNEIPKIHYFDDVYEKHDQFEEVYEEIAEALFREAQHQDVLYAVPGHPFVAEKTVQLLLDKQHLHQVEVAVEGGHSFLDATFNALKIDPIEGFQFVDAVQFSADEIELQHHLIICQVYDQMTASEVKLTLMEKLPDDYEIVIVTAAGSSMEEIRRVPLYELDRSVGITNLTSVYVPPVKDEGLLYHEFSAFRRVIRELRGPDGCPWDRKQTHQSLKKYLIEECYEVLEAIDEDDPDHLVEELGDVLLQVLLHAQIGEDDGLFTIDDIIYGITEKMIRRHPHVFGDISVRDEADVMANWEEIKKQEKQDVEKSILDGIPKPLPALSRANKLQKKAAKVGFDWSDVKDMWNKVNEEIKEFSFEVSEAESHGEKIKEEFGDLLFALVNIGRYYKIEPEEALAMTNSKFYRRFTYIEQSAKRSDKDLESMTLEEMDELWNKAKDMERG</sequence>
<dbReference type="FunFam" id="1.10.287.1080:FF:000001">
    <property type="entry name" value="Nucleoside triphosphate pyrophosphohydrolase"/>
    <property type="match status" value="1"/>
</dbReference>
<dbReference type="Proteomes" id="UP000036168">
    <property type="component" value="Unassembled WGS sequence"/>
</dbReference>
<evidence type="ECO:0000313" key="5">
    <source>
        <dbReference type="Proteomes" id="UP000036168"/>
    </source>
</evidence>
<keyword evidence="4" id="KW-0378">Hydrolase</keyword>
<reference evidence="3" key="2">
    <citation type="submission" date="2015-10" db="EMBL/GenBank/DDBJ databases">
        <authorList>
            <person name="Gilbert D.G."/>
        </authorList>
    </citation>
    <scope>NUCLEOTIDE SEQUENCE</scope>
    <source>
        <strain evidence="3">GO-13</strain>
    </source>
</reference>
<dbReference type="InterPro" id="IPR024180">
    <property type="entry name" value="Tetrapyrrole_Mease/MazG_pred"/>
</dbReference>
<dbReference type="PANTHER" id="PTHR30522">
    <property type="entry name" value="NUCLEOSIDE TRIPHOSPHATE PYROPHOSPHOHYDROLASE"/>
    <property type="match status" value="1"/>
</dbReference>
<dbReference type="Proteomes" id="UP001341297">
    <property type="component" value="Unassembled WGS sequence"/>
</dbReference>
<evidence type="ECO:0000259" key="1">
    <source>
        <dbReference type="Pfam" id="PF00590"/>
    </source>
</evidence>
<dbReference type="InterPro" id="IPR011551">
    <property type="entry name" value="NTP_PyrPHydrolase_MazG"/>
</dbReference>
<evidence type="ECO:0000259" key="2">
    <source>
        <dbReference type="Pfam" id="PF03819"/>
    </source>
</evidence>
<dbReference type="InterPro" id="IPR035996">
    <property type="entry name" value="4pyrrol_Methylase_sf"/>
</dbReference>
<dbReference type="FunFam" id="3.40.1010.10:FF:000008">
    <property type="entry name" value="Similar to nucleoside triphosphate pyrophosphohydrolase, MazG"/>
    <property type="match status" value="1"/>
</dbReference>
<dbReference type="CDD" id="cd11529">
    <property type="entry name" value="NTP-PPase_MazG_Cterm"/>
    <property type="match status" value="1"/>
</dbReference>
<evidence type="ECO:0000313" key="4">
    <source>
        <dbReference type="EMBL" id="MEC0487761.1"/>
    </source>
</evidence>
<dbReference type="GO" id="GO:0046081">
    <property type="term" value="P:dUTP catabolic process"/>
    <property type="evidence" value="ECO:0007669"/>
    <property type="project" value="TreeGrafter"/>
</dbReference>
<accession>A0A0J6ER82</accession>
<proteinExistence type="predicted"/>
<dbReference type="GO" id="GO:0006950">
    <property type="term" value="P:response to stress"/>
    <property type="evidence" value="ECO:0007669"/>
    <property type="project" value="UniProtKB-ARBA"/>
</dbReference>
<comment type="caution">
    <text evidence="3">The sequence shown here is derived from an EMBL/GenBank/DDBJ whole genome shotgun (WGS) entry which is preliminary data.</text>
</comment>
<feature type="domain" description="NTP pyrophosphohydrolase MazG-like" evidence="2">
    <location>
        <begin position="255"/>
        <end position="328"/>
    </location>
</feature>
<dbReference type="FunFam" id="1.10.287.1080:FF:000003">
    <property type="entry name" value="Nucleoside triphosphate pyrophosphohydrolase"/>
    <property type="match status" value="1"/>
</dbReference>
<protein>
    <submittedName>
        <fullName evidence="3">MazG family protein</fullName>
    </submittedName>
    <submittedName>
        <fullName evidence="4">Nucleoside triphosphate pyrophosphohydrolase</fullName>
        <ecNumber evidence="4">3.6.1.9</ecNumber>
    </submittedName>
</protein>
<dbReference type="OrthoDB" id="9808939at2"/>
<dbReference type="GO" id="GO:0046076">
    <property type="term" value="P:dTTP catabolic process"/>
    <property type="evidence" value="ECO:0007669"/>
    <property type="project" value="TreeGrafter"/>
</dbReference>
<dbReference type="InterPro" id="IPR000878">
    <property type="entry name" value="4pyrrol_Mease"/>
</dbReference>
<name>A0A0J6ER82_9BACI</name>
<dbReference type="InterPro" id="IPR014777">
    <property type="entry name" value="4pyrrole_Mease_sub1"/>
</dbReference>
<dbReference type="NCBIfam" id="NF007113">
    <property type="entry name" value="PRK09562.1"/>
    <property type="match status" value="1"/>
</dbReference>
<gene>
    <name evidence="4" type="primary">mazG</name>
    <name evidence="3" type="ORF">AB447_215030</name>
    <name evidence="4" type="ORF">P8828_23725</name>
</gene>
<dbReference type="Pfam" id="PF00590">
    <property type="entry name" value="TP_methylase"/>
    <property type="match status" value="1"/>
</dbReference>
<dbReference type="Gene3D" id="3.40.1010.10">
    <property type="entry name" value="Cobalt-precorrin-4 Transmethylase, Domain 1"/>
    <property type="match status" value="1"/>
</dbReference>
<dbReference type="InterPro" id="IPR048011">
    <property type="entry name" value="NTP-PPase_MazG-like_C"/>
</dbReference>
<dbReference type="EMBL" id="LECW02000011">
    <property type="protein sequence ID" value="KRT94471.1"/>
    <property type="molecule type" value="Genomic_DNA"/>
</dbReference>
<organism evidence="3 5">
    <name type="scientific">Bacillus glycinifermentans</name>
    <dbReference type="NCBI Taxonomy" id="1664069"/>
    <lineage>
        <taxon>Bacteria</taxon>
        <taxon>Bacillati</taxon>
        <taxon>Bacillota</taxon>
        <taxon>Bacilli</taxon>
        <taxon>Bacillales</taxon>
        <taxon>Bacillaceae</taxon>
        <taxon>Bacillus</taxon>
    </lineage>
</organism>
<dbReference type="PANTHER" id="PTHR30522:SF0">
    <property type="entry name" value="NUCLEOSIDE TRIPHOSPHATE PYROPHOSPHOHYDROLASE"/>
    <property type="match status" value="1"/>
</dbReference>
<dbReference type="PIRSF" id="PIRSF002845">
    <property type="entry name" value="Ttrprl_mtas_MazG"/>
    <property type="match status" value="1"/>
</dbReference>
<dbReference type="Pfam" id="PF03819">
    <property type="entry name" value="MazG"/>
    <property type="match status" value="1"/>
</dbReference>
<dbReference type="SUPFAM" id="SSF53790">
    <property type="entry name" value="Tetrapyrrole methylase"/>
    <property type="match status" value="1"/>
</dbReference>
<dbReference type="RefSeq" id="WP_048355887.1">
    <property type="nucleotide sequence ID" value="NZ_CP023481.1"/>
</dbReference>
<dbReference type="GO" id="GO:0047429">
    <property type="term" value="F:nucleoside triphosphate diphosphatase activity"/>
    <property type="evidence" value="ECO:0007669"/>
    <property type="project" value="UniProtKB-EC"/>
</dbReference>
<dbReference type="InterPro" id="IPR048015">
    <property type="entry name" value="NTP-PPase_MazG-like_N"/>
</dbReference>
<reference evidence="3 5" key="1">
    <citation type="journal article" date="2015" name="Int. J. Syst. Evol. Microbiol.">
        <title>Bacillus glycinifermentans sp. nov., isolated from fermented soybean paste.</title>
        <authorList>
            <person name="Kim S.J."/>
            <person name="Dunlap C.A."/>
            <person name="Kwon S.W."/>
            <person name="Rooney A.P."/>
        </authorList>
    </citation>
    <scope>NUCLEOTIDE SEQUENCE [LARGE SCALE GENOMIC DNA]</scope>
    <source>
        <strain evidence="3 5">GO-13</strain>
    </source>
</reference>
<dbReference type="EMBL" id="JARRTL010000035">
    <property type="protein sequence ID" value="MEC0487761.1"/>
    <property type="molecule type" value="Genomic_DNA"/>
</dbReference>
<dbReference type="Gene3D" id="1.10.287.1080">
    <property type="entry name" value="MazG-like"/>
    <property type="match status" value="2"/>
</dbReference>
<dbReference type="GO" id="GO:0006203">
    <property type="term" value="P:dGTP catabolic process"/>
    <property type="evidence" value="ECO:0007669"/>
    <property type="project" value="TreeGrafter"/>
</dbReference>
<dbReference type="GO" id="GO:0046052">
    <property type="term" value="P:UTP catabolic process"/>
    <property type="evidence" value="ECO:0007669"/>
    <property type="project" value="TreeGrafter"/>
</dbReference>
<dbReference type="GO" id="GO:0008168">
    <property type="term" value="F:methyltransferase activity"/>
    <property type="evidence" value="ECO:0007669"/>
    <property type="project" value="InterPro"/>
</dbReference>
<dbReference type="GO" id="GO:0046047">
    <property type="term" value="P:TTP catabolic process"/>
    <property type="evidence" value="ECO:0007669"/>
    <property type="project" value="TreeGrafter"/>
</dbReference>
<dbReference type="InterPro" id="IPR004518">
    <property type="entry name" value="MazG-like_dom"/>
</dbReference>
<dbReference type="CDD" id="cd11723">
    <property type="entry name" value="YabN_N_like"/>
    <property type="match status" value="1"/>
</dbReference>